<dbReference type="EMBL" id="CAJEWN010001615">
    <property type="protein sequence ID" value="CAD2198839.1"/>
    <property type="molecule type" value="Genomic_DNA"/>
</dbReference>
<evidence type="ECO:0000313" key="2">
    <source>
        <dbReference type="Proteomes" id="UP000580250"/>
    </source>
</evidence>
<evidence type="ECO:0000313" key="1">
    <source>
        <dbReference type="EMBL" id="CAD2198839.1"/>
    </source>
</evidence>
<comment type="caution">
    <text evidence="1">The sequence shown here is derived from an EMBL/GenBank/DDBJ whole genome shotgun (WGS) entry which is preliminary data.</text>
</comment>
<protein>
    <submittedName>
        <fullName evidence="1">Uncharacterized protein</fullName>
    </submittedName>
</protein>
<organism evidence="1 2">
    <name type="scientific">Meloidogyne enterolobii</name>
    <name type="common">Root-knot nematode worm</name>
    <name type="synonym">Meloidogyne mayaguensis</name>
    <dbReference type="NCBI Taxonomy" id="390850"/>
    <lineage>
        <taxon>Eukaryota</taxon>
        <taxon>Metazoa</taxon>
        <taxon>Ecdysozoa</taxon>
        <taxon>Nematoda</taxon>
        <taxon>Chromadorea</taxon>
        <taxon>Rhabditida</taxon>
        <taxon>Tylenchina</taxon>
        <taxon>Tylenchomorpha</taxon>
        <taxon>Tylenchoidea</taxon>
        <taxon>Meloidogynidae</taxon>
        <taxon>Meloidogyninae</taxon>
        <taxon>Meloidogyne</taxon>
    </lineage>
</organism>
<proteinExistence type="predicted"/>
<accession>A0A6V7XHJ9</accession>
<gene>
    <name evidence="1" type="ORF">MENT_LOCUS52195</name>
</gene>
<name>A0A6V7XHJ9_MELEN</name>
<dbReference type="AlphaFoldDB" id="A0A6V7XHJ9"/>
<sequence>MKYEHFYDAINIFWPNKWWETENQFNENIEGELLINGDFIPISVISVGQIDISNRFATLKTPYEERLTEVSYKNFTFRGLIHKNKTNNNVEIAFLHGTSKDSMLKLSRICFKLINGHTTLADMTFADPTFADDFCRSTFADTDTCRYDTCRSDICRSDFCRY</sequence>
<dbReference type="Proteomes" id="UP000580250">
    <property type="component" value="Unassembled WGS sequence"/>
</dbReference>
<reference evidence="1 2" key="1">
    <citation type="submission" date="2020-08" db="EMBL/GenBank/DDBJ databases">
        <authorList>
            <person name="Koutsovoulos G."/>
            <person name="Danchin GJ E."/>
        </authorList>
    </citation>
    <scope>NUCLEOTIDE SEQUENCE [LARGE SCALE GENOMIC DNA]</scope>
</reference>